<protein>
    <submittedName>
        <fullName evidence="2">SnoaL-like protein</fullName>
    </submittedName>
</protein>
<evidence type="ECO:0000313" key="2">
    <source>
        <dbReference type="EMBL" id="TYP91368.1"/>
    </source>
</evidence>
<reference evidence="2 3" key="1">
    <citation type="submission" date="2019-07" db="EMBL/GenBank/DDBJ databases">
        <title>Genomic Encyclopedia of Archaeal and Bacterial Type Strains, Phase II (KMG-II): from individual species to whole genera.</title>
        <authorList>
            <person name="Goeker M."/>
        </authorList>
    </citation>
    <scope>NUCLEOTIDE SEQUENCE [LARGE SCALE GENOMIC DNA]</scope>
    <source>
        <strain evidence="2 3">DSM 18850</strain>
    </source>
</reference>
<dbReference type="Pfam" id="PF12680">
    <property type="entry name" value="SnoaL_2"/>
    <property type="match status" value="1"/>
</dbReference>
<accession>A0A5S5D7R7</accession>
<dbReference type="InterPro" id="IPR032710">
    <property type="entry name" value="NTF2-like_dom_sf"/>
</dbReference>
<feature type="domain" description="SnoaL-like" evidence="1">
    <location>
        <begin position="21"/>
        <end position="133"/>
    </location>
</feature>
<evidence type="ECO:0000313" key="3">
    <source>
        <dbReference type="Proteomes" id="UP000325105"/>
    </source>
</evidence>
<dbReference type="EMBL" id="VNHX01000020">
    <property type="protein sequence ID" value="TYP91368.1"/>
    <property type="molecule type" value="Genomic_DNA"/>
</dbReference>
<proteinExistence type="predicted"/>
<dbReference type="SUPFAM" id="SSF54427">
    <property type="entry name" value="NTF2-like"/>
    <property type="match status" value="1"/>
</dbReference>
<dbReference type="AlphaFoldDB" id="A0A5S5D7R7"/>
<dbReference type="InterPro" id="IPR037401">
    <property type="entry name" value="SnoaL-like"/>
</dbReference>
<keyword evidence="3" id="KW-1185">Reference proteome</keyword>
<organism evidence="2 3">
    <name type="scientific">Sphingobacterium allocomposti</name>
    <dbReference type="NCBI Taxonomy" id="415956"/>
    <lineage>
        <taxon>Bacteria</taxon>
        <taxon>Pseudomonadati</taxon>
        <taxon>Bacteroidota</taxon>
        <taxon>Sphingobacteriia</taxon>
        <taxon>Sphingobacteriales</taxon>
        <taxon>Sphingobacteriaceae</taxon>
        <taxon>Sphingobacterium</taxon>
    </lineage>
</organism>
<dbReference type="Proteomes" id="UP000325105">
    <property type="component" value="Unassembled WGS sequence"/>
</dbReference>
<evidence type="ECO:0000259" key="1">
    <source>
        <dbReference type="Pfam" id="PF12680"/>
    </source>
</evidence>
<sequence>MNCTQKINIFVKPGKMREEIIQEYVNAYNNKDVDKMIENLADDVLFENISNHEVTLSIRGKDAFREQAIAALSYFSTRKQTILRTQHKGNTVEIYIDYEAIAAIDFPNGIKKGDEVKIMGRSIFEFARSGKIIKLTDIS</sequence>
<dbReference type="Gene3D" id="3.10.450.50">
    <property type="match status" value="1"/>
</dbReference>
<name>A0A5S5D7R7_9SPHI</name>
<comment type="caution">
    <text evidence="2">The sequence shown here is derived from an EMBL/GenBank/DDBJ whole genome shotgun (WGS) entry which is preliminary data.</text>
</comment>
<gene>
    <name evidence="2" type="ORF">BC792_12076</name>
</gene>